<dbReference type="SUPFAM" id="SSF55729">
    <property type="entry name" value="Acyl-CoA N-acyltransferases (Nat)"/>
    <property type="match status" value="1"/>
</dbReference>
<sequence>MAQLRTLHTSDLDTGLRRGVRALLDAAFGGDFGDADWDHTLGGMHALVLADGELLAHGCVVQRRLLHSGRALRTGYVEGVAVCADRRGRGHGAAVMAELERIVRAGYDVGALSAADGVGGFYVRRGWRPWRGPTSVLAPAGITPTPDDDGGVHVLPVSGDLDVGGALVCDWREGDVW</sequence>
<evidence type="ECO:0000259" key="1">
    <source>
        <dbReference type="PROSITE" id="PS51186"/>
    </source>
</evidence>
<proteinExistence type="predicted"/>
<keyword evidence="3" id="KW-1185">Reference proteome</keyword>
<keyword evidence="2" id="KW-0808">Transferase</keyword>
<dbReference type="OrthoDB" id="70281at2"/>
<dbReference type="InterPro" id="IPR000182">
    <property type="entry name" value="GNAT_dom"/>
</dbReference>
<gene>
    <name evidence="2" type="ORF">CLV92_101161</name>
</gene>
<organism evidence="2 3">
    <name type="scientific">Kineococcus xinjiangensis</name>
    <dbReference type="NCBI Taxonomy" id="512762"/>
    <lineage>
        <taxon>Bacteria</taxon>
        <taxon>Bacillati</taxon>
        <taxon>Actinomycetota</taxon>
        <taxon>Actinomycetes</taxon>
        <taxon>Kineosporiales</taxon>
        <taxon>Kineosporiaceae</taxon>
        <taxon>Kineococcus</taxon>
    </lineage>
</organism>
<protein>
    <submittedName>
        <fullName evidence="2">Aminoglycoside 2'-N-acetyltransferase I</fullName>
    </submittedName>
</protein>
<comment type="caution">
    <text evidence="2">The sequence shown here is derived from an EMBL/GenBank/DDBJ whole genome shotgun (WGS) entry which is preliminary data.</text>
</comment>
<dbReference type="CDD" id="cd04301">
    <property type="entry name" value="NAT_SF"/>
    <property type="match status" value="1"/>
</dbReference>
<evidence type="ECO:0000313" key="2">
    <source>
        <dbReference type="EMBL" id="PPK98466.1"/>
    </source>
</evidence>
<reference evidence="2 3" key="1">
    <citation type="submission" date="2018-02" db="EMBL/GenBank/DDBJ databases">
        <title>Genomic Encyclopedia of Archaeal and Bacterial Type Strains, Phase II (KMG-II): from individual species to whole genera.</title>
        <authorList>
            <person name="Goeker M."/>
        </authorList>
    </citation>
    <scope>NUCLEOTIDE SEQUENCE [LARGE SCALE GENOMIC DNA]</scope>
    <source>
        <strain evidence="2 3">DSM 22857</strain>
    </source>
</reference>
<accession>A0A2S6IW09</accession>
<dbReference type="AlphaFoldDB" id="A0A2S6IW09"/>
<dbReference type="Gene3D" id="3.40.630.30">
    <property type="match status" value="1"/>
</dbReference>
<dbReference type="RefSeq" id="WP_104430882.1">
    <property type="nucleotide sequence ID" value="NZ_PTJD01000001.1"/>
</dbReference>
<dbReference type="InterPro" id="IPR016181">
    <property type="entry name" value="Acyl_CoA_acyltransferase"/>
</dbReference>
<dbReference type="EMBL" id="PTJD01000001">
    <property type="protein sequence ID" value="PPK98466.1"/>
    <property type="molecule type" value="Genomic_DNA"/>
</dbReference>
<name>A0A2S6IW09_9ACTN</name>
<dbReference type="PROSITE" id="PS51186">
    <property type="entry name" value="GNAT"/>
    <property type="match status" value="1"/>
</dbReference>
<dbReference type="GO" id="GO:0016747">
    <property type="term" value="F:acyltransferase activity, transferring groups other than amino-acyl groups"/>
    <property type="evidence" value="ECO:0007669"/>
    <property type="project" value="InterPro"/>
</dbReference>
<feature type="domain" description="N-acetyltransferase" evidence="1">
    <location>
        <begin position="2"/>
        <end position="149"/>
    </location>
</feature>
<evidence type="ECO:0000313" key="3">
    <source>
        <dbReference type="Proteomes" id="UP000239485"/>
    </source>
</evidence>
<dbReference type="Pfam" id="PF13527">
    <property type="entry name" value="Acetyltransf_9"/>
    <property type="match status" value="1"/>
</dbReference>
<dbReference type="Proteomes" id="UP000239485">
    <property type="component" value="Unassembled WGS sequence"/>
</dbReference>